<evidence type="ECO:0000313" key="4">
    <source>
        <dbReference type="EMBL" id="TKR73725.1"/>
    </source>
</evidence>
<dbReference type="Pfam" id="PF00396">
    <property type="entry name" value="Granulin"/>
    <property type="match status" value="1"/>
</dbReference>
<evidence type="ECO:0000313" key="5">
    <source>
        <dbReference type="Proteomes" id="UP000298663"/>
    </source>
</evidence>
<evidence type="ECO:0000259" key="3">
    <source>
        <dbReference type="Pfam" id="PF00396"/>
    </source>
</evidence>
<accession>A0A4V6A122</accession>
<sequence>MKTLVALVLLFAFTATVYSQVCPPGQTRCIGCVGVVTCCPFRNGVCCRSGVRCCPAGSLCTANEQFCVRRNLAGEEIRMPVATSSALFEDVLMGNAAFN</sequence>
<keyword evidence="5" id="KW-1185">Reference proteome</keyword>
<name>A0A4V6A122_STECR</name>
<dbReference type="Gene3D" id="2.10.25.160">
    <property type="entry name" value="Granulin"/>
    <property type="match status" value="1"/>
</dbReference>
<feature type="signal peptide" evidence="2">
    <location>
        <begin position="1"/>
        <end position="19"/>
    </location>
</feature>
<dbReference type="Proteomes" id="UP000298663">
    <property type="component" value="Unassembled WGS sequence"/>
</dbReference>
<feature type="chain" id="PRO_5020877118" description="Granulins domain-containing protein" evidence="2">
    <location>
        <begin position="20"/>
        <end position="99"/>
    </location>
</feature>
<reference evidence="4 5" key="2">
    <citation type="journal article" date="2019" name="G3 (Bethesda)">
        <title>Hybrid Assembly of the Genome of the Entomopathogenic Nematode Steinernema carpocapsae Identifies the X-Chromosome.</title>
        <authorList>
            <person name="Serra L."/>
            <person name="Macchietto M."/>
            <person name="Macias-Munoz A."/>
            <person name="McGill C.J."/>
            <person name="Rodriguez I.M."/>
            <person name="Rodriguez B."/>
            <person name="Murad R."/>
            <person name="Mortazavi A."/>
        </authorList>
    </citation>
    <scope>NUCLEOTIDE SEQUENCE [LARGE SCALE GENOMIC DNA]</scope>
    <source>
        <strain evidence="4 5">ALL</strain>
    </source>
</reference>
<dbReference type="EMBL" id="AZBU02000006">
    <property type="protein sequence ID" value="TKR73725.1"/>
    <property type="molecule type" value="Genomic_DNA"/>
</dbReference>
<reference evidence="4 5" key="1">
    <citation type="journal article" date="2015" name="Genome Biol.">
        <title>Comparative genomics of Steinernema reveals deeply conserved gene regulatory networks.</title>
        <authorList>
            <person name="Dillman A.R."/>
            <person name="Macchietto M."/>
            <person name="Porter C.F."/>
            <person name="Rogers A."/>
            <person name="Williams B."/>
            <person name="Antoshechkin I."/>
            <person name="Lee M.M."/>
            <person name="Goodwin Z."/>
            <person name="Lu X."/>
            <person name="Lewis E.E."/>
            <person name="Goodrich-Blair H."/>
            <person name="Stock S.P."/>
            <person name="Adams B.J."/>
            <person name="Sternberg P.W."/>
            <person name="Mortazavi A."/>
        </authorList>
    </citation>
    <scope>NUCLEOTIDE SEQUENCE [LARGE SCALE GENOMIC DNA]</scope>
    <source>
        <strain evidence="4 5">ALL</strain>
    </source>
</reference>
<dbReference type="InterPro" id="IPR000118">
    <property type="entry name" value="Granulin"/>
</dbReference>
<protein>
    <recommendedName>
        <fullName evidence="3">Granulins domain-containing protein</fullName>
    </recommendedName>
</protein>
<dbReference type="OrthoDB" id="5949339at2759"/>
<keyword evidence="1" id="KW-1015">Disulfide bond</keyword>
<evidence type="ECO:0000256" key="2">
    <source>
        <dbReference type="SAM" id="SignalP"/>
    </source>
</evidence>
<dbReference type="InterPro" id="IPR037277">
    <property type="entry name" value="Granulin_sf"/>
</dbReference>
<keyword evidence="2" id="KW-0732">Signal</keyword>
<evidence type="ECO:0000256" key="1">
    <source>
        <dbReference type="ARBA" id="ARBA00023157"/>
    </source>
</evidence>
<organism evidence="4 5">
    <name type="scientific">Steinernema carpocapsae</name>
    <name type="common">Entomopathogenic nematode</name>
    <dbReference type="NCBI Taxonomy" id="34508"/>
    <lineage>
        <taxon>Eukaryota</taxon>
        <taxon>Metazoa</taxon>
        <taxon>Ecdysozoa</taxon>
        <taxon>Nematoda</taxon>
        <taxon>Chromadorea</taxon>
        <taxon>Rhabditida</taxon>
        <taxon>Tylenchina</taxon>
        <taxon>Panagrolaimomorpha</taxon>
        <taxon>Strongyloidoidea</taxon>
        <taxon>Steinernematidae</taxon>
        <taxon>Steinernema</taxon>
    </lineage>
</organism>
<comment type="caution">
    <text evidence="4">The sequence shown here is derived from an EMBL/GenBank/DDBJ whole genome shotgun (WGS) entry which is preliminary data.</text>
</comment>
<feature type="domain" description="Granulins" evidence="3">
    <location>
        <begin position="34"/>
        <end position="68"/>
    </location>
</feature>
<gene>
    <name evidence="4" type="ORF">L596_021003</name>
</gene>
<dbReference type="AlphaFoldDB" id="A0A4V6A122"/>
<proteinExistence type="predicted"/>